<name>A0AAU9UNS5_EUPED</name>
<comment type="caution">
    <text evidence="1">The sequence shown here is derived from an EMBL/GenBank/DDBJ whole genome shotgun (WGS) entry which is preliminary data.</text>
</comment>
<evidence type="ECO:0000313" key="2">
    <source>
        <dbReference type="Proteomes" id="UP001153954"/>
    </source>
</evidence>
<dbReference type="Proteomes" id="UP001153954">
    <property type="component" value="Unassembled WGS sequence"/>
</dbReference>
<accession>A0AAU9UNS5</accession>
<dbReference type="EMBL" id="CAKOGL010000022">
    <property type="protein sequence ID" value="CAH2099517.1"/>
    <property type="molecule type" value="Genomic_DNA"/>
</dbReference>
<proteinExistence type="predicted"/>
<organism evidence="1 2">
    <name type="scientific">Euphydryas editha</name>
    <name type="common">Edith's checkerspot</name>
    <dbReference type="NCBI Taxonomy" id="104508"/>
    <lineage>
        <taxon>Eukaryota</taxon>
        <taxon>Metazoa</taxon>
        <taxon>Ecdysozoa</taxon>
        <taxon>Arthropoda</taxon>
        <taxon>Hexapoda</taxon>
        <taxon>Insecta</taxon>
        <taxon>Pterygota</taxon>
        <taxon>Neoptera</taxon>
        <taxon>Endopterygota</taxon>
        <taxon>Lepidoptera</taxon>
        <taxon>Glossata</taxon>
        <taxon>Ditrysia</taxon>
        <taxon>Papilionoidea</taxon>
        <taxon>Nymphalidae</taxon>
        <taxon>Nymphalinae</taxon>
        <taxon>Euphydryas</taxon>
    </lineage>
</organism>
<gene>
    <name evidence="1" type="ORF">EEDITHA_LOCUS14478</name>
</gene>
<reference evidence="1" key="1">
    <citation type="submission" date="2022-03" db="EMBL/GenBank/DDBJ databases">
        <authorList>
            <person name="Tunstrom K."/>
        </authorList>
    </citation>
    <scope>NUCLEOTIDE SEQUENCE</scope>
</reference>
<dbReference type="AlphaFoldDB" id="A0AAU9UNS5"/>
<sequence>MDNTTVLCTVCDKPLQNGNSIRTVHTKGLTTFIKNSKAREDNKWKLWDGKLSYEFHESCVKAYSRSRLAFRPRKNPKLKQSPELDVPPFSSSTLSASFSDIDPMILAHSDFDFKNLCLFCGKNWDRAHKVGHVIRNGYLRDRILEIADRNNTDIALILKQRLRGADLVAVEARYHKKCYDSFINPPTAAQKIYVLY</sequence>
<keyword evidence="2" id="KW-1185">Reference proteome</keyword>
<protein>
    <submittedName>
        <fullName evidence="1">Uncharacterized protein</fullName>
    </submittedName>
</protein>
<evidence type="ECO:0000313" key="1">
    <source>
        <dbReference type="EMBL" id="CAH2099517.1"/>
    </source>
</evidence>